<dbReference type="GO" id="GO:0046847">
    <property type="term" value="P:filopodium assembly"/>
    <property type="evidence" value="ECO:0007669"/>
    <property type="project" value="TreeGrafter"/>
</dbReference>
<feature type="domain" description="DH" evidence="2">
    <location>
        <begin position="277"/>
        <end position="445"/>
    </location>
</feature>
<gene>
    <name evidence="3" type="ORF">DPX16_21882</name>
</gene>
<proteinExistence type="predicted"/>
<dbReference type="SUPFAM" id="SSF48065">
    <property type="entry name" value="DBL homology domain (DH-domain)"/>
    <property type="match status" value="1"/>
</dbReference>
<accession>A0A3N0XPV6</accession>
<keyword evidence="4" id="KW-1185">Reference proteome</keyword>
<dbReference type="PANTHER" id="PTHR12673:SF14">
    <property type="entry name" value="FYVE, RHOGEF AND PH DOMAIN-CONTAINING PROTEIN 3"/>
    <property type="match status" value="1"/>
</dbReference>
<dbReference type="GO" id="GO:0007010">
    <property type="term" value="P:cytoskeleton organization"/>
    <property type="evidence" value="ECO:0007669"/>
    <property type="project" value="TreeGrafter"/>
</dbReference>
<protein>
    <submittedName>
        <fullName evidence="3">FYVE, RhoGEF and PH domain-containing protein 3</fullName>
    </submittedName>
</protein>
<dbReference type="AlphaFoldDB" id="A0A3N0XPV6"/>
<organism evidence="3 4">
    <name type="scientific">Anabarilius grahami</name>
    <name type="common">Kanglang fish</name>
    <name type="synonym">Barilius grahami</name>
    <dbReference type="NCBI Taxonomy" id="495550"/>
    <lineage>
        <taxon>Eukaryota</taxon>
        <taxon>Metazoa</taxon>
        <taxon>Chordata</taxon>
        <taxon>Craniata</taxon>
        <taxon>Vertebrata</taxon>
        <taxon>Euteleostomi</taxon>
        <taxon>Actinopterygii</taxon>
        <taxon>Neopterygii</taxon>
        <taxon>Teleostei</taxon>
        <taxon>Ostariophysi</taxon>
        <taxon>Cypriniformes</taxon>
        <taxon>Xenocyprididae</taxon>
        <taxon>Xenocypridinae</taxon>
        <taxon>Xenocypridinae incertae sedis</taxon>
        <taxon>Anabarilius</taxon>
    </lineage>
</organism>
<dbReference type="SMART" id="SM00325">
    <property type="entry name" value="RhoGEF"/>
    <property type="match status" value="1"/>
</dbReference>
<dbReference type="Pfam" id="PF00621">
    <property type="entry name" value="RhoGEF"/>
    <property type="match status" value="1"/>
</dbReference>
<sequence length="472" mass="52233">MAHGGAMVEPWCGGQPERKSQRNQATPKDLEAKVEPQGLAAKVEPGCWRTEAELEGRRSLMELNGLRDKVPGVPSAGPSVGRLIQSFHSSRFPILGLQRRNDMDSPATDQPPVAQDSGNFGSPDGLVLKPSEFSEHLGLSGSNSFQTDSAKDVQIAEGLQKEHKKHSSSGQEDNRGECSDVVEPAQSHEATEANGKIPNRDSGIDSPSCGADGFPNEDPIEEEDRNDSIATETESMSCAAAGNKRDSTQDEDSDLEEGSGEDPESLELRGLPSDSQKLLNIAKELLQTEEAYVKRLSLLDQVFCARLTEAAIPADVITGIFSNISCIRLFHQQFLLPELQTRITKEWSCNPRIGDILQKLAPFLKMYGEYVKNFDRAMELVNTWMHRSTNFKGVVHSIQKQEVCGNLTLQHHMLEPVQRIPRYELLLKDYLKKLPDGAADRRDAESERLTSLSSTNTVKTLLLTEIKLKYRI</sequence>
<dbReference type="EMBL" id="RJVU01069130">
    <property type="protein sequence ID" value="ROI74333.1"/>
    <property type="molecule type" value="Genomic_DNA"/>
</dbReference>
<dbReference type="GO" id="GO:0005737">
    <property type="term" value="C:cytoplasm"/>
    <property type="evidence" value="ECO:0007669"/>
    <property type="project" value="TreeGrafter"/>
</dbReference>
<feature type="region of interest" description="Disordered" evidence="1">
    <location>
        <begin position="1"/>
        <end position="31"/>
    </location>
</feature>
<evidence type="ECO:0000313" key="3">
    <source>
        <dbReference type="EMBL" id="ROI74333.1"/>
    </source>
</evidence>
<dbReference type="PANTHER" id="PTHR12673">
    <property type="entry name" value="FACIOGENITAL DYSPLASIA PROTEIN"/>
    <property type="match status" value="1"/>
</dbReference>
<dbReference type="InterPro" id="IPR051092">
    <property type="entry name" value="FYVE_RhoGEF_PH"/>
</dbReference>
<comment type="caution">
    <text evidence="3">The sequence shown here is derived from an EMBL/GenBank/DDBJ whole genome shotgun (WGS) entry which is preliminary data.</text>
</comment>
<feature type="compositionally biased region" description="Acidic residues" evidence="1">
    <location>
        <begin position="249"/>
        <end position="265"/>
    </location>
</feature>
<dbReference type="CDD" id="cd00160">
    <property type="entry name" value="RhoGEF"/>
    <property type="match status" value="1"/>
</dbReference>
<evidence type="ECO:0000313" key="4">
    <source>
        <dbReference type="Proteomes" id="UP000281406"/>
    </source>
</evidence>
<dbReference type="Proteomes" id="UP000281406">
    <property type="component" value="Unassembled WGS sequence"/>
</dbReference>
<dbReference type="InterPro" id="IPR035899">
    <property type="entry name" value="DBL_dom_sf"/>
</dbReference>
<feature type="region of interest" description="Disordered" evidence="1">
    <location>
        <begin position="97"/>
        <end position="271"/>
    </location>
</feature>
<name>A0A3N0XPV6_ANAGA</name>
<dbReference type="OrthoDB" id="660555at2759"/>
<dbReference type="GO" id="GO:0005085">
    <property type="term" value="F:guanyl-nucleotide exchange factor activity"/>
    <property type="evidence" value="ECO:0007669"/>
    <property type="project" value="InterPro"/>
</dbReference>
<dbReference type="Gene3D" id="1.20.900.10">
    <property type="entry name" value="Dbl homology (DH) domain"/>
    <property type="match status" value="1"/>
</dbReference>
<dbReference type="InterPro" id="IPR000219">
    <property type="entry name" value="DH_dom"/>
</dbReference>
<reference evidence="3 4" key="1">
    <citation type="submission" date="2018-10" db="EMBL/GenBank/DDBJ databases">
        <title>Genome assembly for a Yunnan-Guizhou Plateau 3E fish, Anabarilius grahami (Regan), and its evolutionary and genetic applications.</title>
        <authorList>
            <person name="Jiang W."/>
        </authorList>
    </citation>
    <scope>NUCLEOTIDE SEQUENCE [LARGE SCALE GENOMIC DNA]</scope>
    <source>
        <strain evidence="3">AG-KIZ</strain>
        <tissue evidence="3">Muscle</tissue>
    </source>
</reference>
<dbReference type="PROSITE" id="PS50010">
    <property type="entry name" value="DH_2"/>
    <property type="match status" value="1"/>
</dbReference>
<evidence type="ECO:0000256" key="1">
    <source>
        <dbReference type="SAM" id="MobiDB-lite"/>
    </source>
</evidence>
<evidence type="ECO:0000259" key="2">
    <source>
        <dbReference type="PROSITE" id="PS50010"/>
    </source>
</evidence>